<feature type="region of interest" description="Disordered" evidence="2">
    <location>
        <begin position="253"/>
        <end position="434"/>
    </location>
</feature>
<dbReference type="PRINTS" id="PR01217">
    <property type="entry name" value="PRICHEXTENSN"/>
</dbReference>
<accession>A0AAW0AY95</accession>
<name>A0AAW0AY95_9AGAR</name>
<feature type="compositionally biased region" description="Low complexity" evidence="2">
    <location>
        <begin position="365"/>
        <end position="397"/>
    </location>
</feature>
<keyword evidence="4" id="KW-1185">Reference proteome</keyword>
<evidence type="ECO:0000313" key="4">
    <source>
        <dbReference type="Proteomes" id="UP001362999"/>
    </source>
</evidence>
<gene>
    <name evidence="3" type="ORF">R3P38DRAFT_2784329</name>
</gene>
<feature type="compositionally biased region" description="Pro residues" evidence="2">
    <location>
        <begin position="352"/>
        <end position="364"/>
    </location>
</feature>
<evidence type="ECO:0000256" key="1">
    <source>
        <dbReference type="ARBA" id="ARBA00022581"/>
    </source>
</evidence>
<feature type="region of interest" description="Disordered" evidence="2">
    <location>
        <begin position="12"/>
        <end position="31"/>
    </location>
</feature>
<dbReference type="PANTHER" id="PTHR13037:SF24">
    <property type="entry name" value="POLYCOMB PROTEIN PCL-RELATED"/>
    <property type="match status" value="1"/>
</dbReference>
<keyword evidence="1" id="KW-0945">Host-virus interaction</keyword>
<reference evidence="3 4" key="1">
    <citation type="journal article" date="2024" name="J Genomics">
        <title>Draft genome sequencing and assembly of Favolaschia claudopus CIRM-BRFM 2984 isolated from oak limbs.</title>
        <authorList>
            <person name="Navarro D."/>
            <person name="Drula E."/>
            <person name="Chaduli D."/>
            <person name="Cazenave R."/>
            <person name="Ahrendt S."/>
            <person name="Wang J."/>
            <person name="Lipzen A."/>
            <person name="Daum C."/>
            <person name="Barry K."/>
            <person name="Grigoriev I.V."/>
            <person name="Favel A."/>
            <person name="Rosso M.N."/>
            <person name="Martin F."/>
        </authorList>
    </citation>
    <scope>NUCLEOTIDE SEQUENCE [LARGE SCALE GENOMIC DNA]</scope>
    <source>
        <strain evidence="3 4">CIRM-BRFM 2984</strain>
    </source>
</reference>
<dbReference type="PANTHER" id="PTHR13037">
    <property type="entry name" value="FORMIN"/>
    <property type="match status" value="1"/>
</dbReference>
<proteinExistence type="predicted"/>
<feature type="compositionally biased region" description="Acidic residues" evidence="2">
    <location>
        <begin position="506"/>
        <end position="519"/>
    </location>
</feature>
<protein>
    <submittedName>
        <fullName evidence="3">Uncharacterized protein</fullName>
    </submittedName>
</protein>
<feature type="region of interest" description="Disordered" evidence="2">
    <location>
        <begin position="785"/>
        <end position="827"/>
    </location>
</feature>
<feature type="region of interest" description="Disordered" evidence="2">
    <location>
        <begin position="466"/>
        <end position="564"/>
    </location>
</feature>
<feature type="compositionally biased region" description="Acidic residues" evidence="2">
    <location>
        <begin position="398"/>
        <end position="413"/>
    </location>
</feature>
<dbReference type="Proteomes" id="UP001362999">
    <property type="component" value="Unassembled WGS sequence"/>
</dbReference>
<evidence type="ECO:0000313" key="3">
    <source>
        <dbReference type="EMBL" id="KAK7018520.1"/>
    </source>
</evidence>
<evidence type="ECO:0000256" key="2">
    <source>
        <dbReference type="SAM" id="MobiDB-lite"/>
    </source>
</evidence>
<sequence>MFANFWAAFPWDLPGDQEPPEDLTGYGKSDEDCNDEELAVKSKTMSDTVVKIKRWLSYRRRADGGASPFTKWLSQLRRVEERAPKRLAPYQVYMQVEENNDEINRIFKERYPEQVGKNNTIKYRGKIARELFAAESEDTQEEYKEKGEEEYAEALEDFKKGDDADVETEQDPLIQQEARTRLAVTIQPLIDAIRAITGSQVLLVTGAVVEGKFDIRTLHAKTGGPQGLDFTTWDPRGYKLVLDQWMRYLIAASQDPDASGPRKPKDPPPAPESAPAAAAAEDSGASSSSPDNAPTLPSPSAPAAPSSTPSNPPQEPAAPSSTPSNPPQEPAAPSSTPSNPPQEPAAPSSTPSNPPPEPSTPAAPPEASTVPPTTTGDEPPTTGDEPPTTGDEPPTTTGDEDEWDEEEEEEEEDPLHGISDVGSPLRRSLKGLKPKELELRIAILRMSSPLELRRENNIAMAHERLEQLGLKSQMKTLMNDIRSGSKRKATGDDDARGRKRSRREEGDDDDYSDDGDEGSDGGGGGNAQGDESAAKDAGPKDVRRTTRRGAGKKRMDAGSGKNGAWATQSRELLLKEDDGAKWEAGGEKWEGMVSKWWANEEAASFTGPAKGVGTKVRPKQVGAWIKRGRTGGPEPAIGDVSAFSVGWWVWWVEINPKWRKRVEGGRRLARDTTAGDWTELQSQTGPNGLLNALICLRWWKDATRGESDDWNEALEDVSWVLDKMAHGMEAIPRRGYGGGISWANQYCGAGSGRGGGGRGSGTERVPDAAQREEVRVEAKARLEALLEEPAGGGREEAGGGPKNSYRRCGMKPASNDGRVDAVARTSM</sequence>
<dbReference type="EMBL" id="JAWWNJ010000046">
    <property type="protein sequence ID" value="KAK7018520.1"/>
    <property type="molecule type" value="Genomic_DNA"/>
</dbReference>
<comment type="caution">
    <text evidence="3">The sequence shown here is derived from an EMBL/GenBank/DDBJ whole genome shotgun (WGS) entry which is preliminary data.</text>
</comment>
<organism evidence="3 4">
    <name type="scientific">Favolaschia claudopus</name>
    <dbReference type="NCBI Taxonomy" id="2862362"/>
    <lineage>
        <taxon>Eukaryota</taxon>
        <taxon>Fungi</taxon>
        <taxon>Dikarya</taxon>
        <taxon>Basidiomycota</taxon>
        <taxon>Agaricomycotina</taxon>
        <taxon>Agaricomycetes</taxon>
        <taxon>Agaricomycetidae</taxon>
        <taxon>Agaricales</taxon>
        <taxon>Marasmiineae</taxon>
        <taxon>Mycenaceae</taxon>
        <taxon>Favolaschia</taxon>
    </lineage>
</organism>
<feature type="compositionally biased region" description="Gly residues" evidence="2">
    <location>
        <begin position="751"/>
        <end position="760"/>
    </location>
</feature>
<feature type="compositionally biased region" description="Low complexity" evidence="2">
    <location>
        <begin position="273"/>
        <end position="295"/>
    </location>
</feature>
<feature type="region of interest" description="Disordered" evidence="2">
    <location>
        <begin position="751"/>
        <end position="770"/>
    </location>
</feature>
<feature type="compositionally biased region" description="Basic and acidic residues" evidence="2">
    <location>
        <begin position="532"/>
        <end position="544"/>
    </location>
</feature>
<dbReference type="AlphaFoldDB" id="A0AAW0AY95"/>